<proteinExistence type="predicted"/>
<evidence type="ECO:0000313" key="2">
    <source>
        <dbReference type="Proteomes" id="UP000499080"/>
    </source>
</evidence>
<dbReference type="Proteomes" id="UP000499080">
    <property type="component" value="Unassembled WGS sequence"/>
</dbReference>
<protein>
    <submittedName>
        <fullName evidence="1">Uncharacterized protein</fullName>
    </submittedName>
</protein>
<comment type="caution">
    <text evidence="1">The sequence shown here is derived from an EMBL/GenBank/DDBJ whole genome shotgun (WGS) entry which is preliminary data.</text>
</comment>
<keyword evidence="2" id="KW-1185">Reference proteome</keyword>
<organism evidence="1 2">
    <name type="scientific">Araneus ventricosus</name>
    <name type="common">Orbweaver spider</name>
    <name type="synonym">Epeira ventricosa</name>
    <dbReference type="NCBI Taxonomy" id="182803"/>
    <lineage>
        <taxon>Eukaryota</taxon>
        <taxon>Metazoa</taxon>
        <taxon>Ecdysozoa</taxon>
        <taxon>Arthropoda</taxon>
        <taxon>Chelicerata</taxon>
        <taxon>Arachnida</taxon>
        <taxon>Araneae</taxon>
        <taxon>Araneomorphae</taxon>
        <taxon>Entelegynae</taxon>
        <taxon>Araneoidea</taxon>
        <taxon>Araneidae</taxon>
        <taxon>Araneus</taxon>
    </lineage>
</organism>
<accession>A0A4Y2D0D6</accession>
<dbReference type="AlphaFoldDB" id="A0A4Y2D0D6"/>
<dbReference type="EMBL" id="BGPR01000272">
    <property type="protein sequence ID" value="GBM09557.1"/>
    <property type="molecule type" value="Genomic_DNA"/>
</dbReference>
<reference evidence="1 2" key="1">
    <citation type="journal article" date="2019" name="Sci. Rep.">
        <title>Orb-weaving spider Araneus ventricosus genome elucidates the spidroin gene catalogue.</title>
        <authorList>
            <person name="Kono N."/>
            <person name="Nakamura H."/>
            <person name="Ohtoshi R."/>
            <person name="Moran D.A.P."/>
            <person name="Shinohara A."/>
            <person name="Yoshida Y."/>
            <person name="Fujiwara M."/>
            <person name="Mori M."/>
            <person name="Tomita M."/>
            <person name="Arakawa K."/>
        </authorList>
    </citation>
    <scope>NUCLEOTIDE SEQUENCE [LARGE SCALE GENOMIC DNA]</scope>
</reference>
<evidence type="ECO:0000313" key="1">
    <source>
        <dbReference type="EMBL" id="GBM09557.1"/>
    </source>
</evidence>
<gene>
    <name evidence="1" type="ORF">AVEN_29413_1</name>
</gene>
<name>A0A4Y2D0D6_ARAVE</name>
<sequence>MNGKTIPFSISNTSQALCHSEIRSEKKGHSIPSSFHQADWTANGAAQQIRTHTANKAGKKLHHYGIFHLLQGTEFEFDRKQKRCFFANNLWLLASSFQKKPIRLAKNFLSQWTGTPKKDR</sequence>